<organism evidence="2 3">
    <name type="scientific">Bacillus licheniformis</name>
    <dbReference type="NCBI Taxonomy" id="1402"/>
    <lineage>
        <taxon>Bacteria</taxon>
        <taxon>Bacillati</taxon>
        <taxon>Bacillota</taxon>
        <taxon>Bacilli</taxon>
        <taxon>Bacillales</taxon>
        <taxon>Bacillaceae</taxon>
        <taxon>Bacillus</taxon>
    </lineage>
</organism>
<dbReference type="AlphaFoldDB" id="A0AB37GGT4"/>
<dbReference type="Gene3D" id="3.40.1350.10">
    <property type="match status" value="1"/>
</dbReference>
<dbReference type="Proteomes" id="UP000595038">
    <property type="component" value="Chromosome"/>
</dbReference>
<feature type="domain" description="PD(D/E)XK endonuclease" evidence="1">
    <location>
        <begin position="3"/>
        <end position="101"/>
    </location>
</feature>
<evidence type="ECO:0000259" key="1">
    <source>
        <dbReference type="Pfam" id="PF11645"/>
    </source>
</evidence>
<dbReference type="InterPro" id="IPR021671">
    <property type="entry name" value="PD(D/E)XK_Endonuc"/>
</dbReference>
<dbReference type="GO" id="GO:0003676">
    <property type="term" value="F:nucleic acid binding"/>
    <property type="evidence" value="ECO:0007669"/>
    <property type="project" value="InterPro"/>
</dbReference>
<gene>
    <name evidence="2" type="ORF">I6G80_19200</name>
</gene>
<dbReference type="InterPro" id="IPR011856">
    <property type="entry name" value="tRNA_endonuc-like_dom_sf"/>
</dbReference>
<evidence type="ECO:0000313" key="2">
    <source>
        <dbReference type="EMBL" id="QPR71927.1"/>
    </source>
</evidence>
<evidence type="ECO:0000313" key="3">
    <source>
        <dbReference type="Proteomes" id="UP000595038"/>
    </source>
</evidence>
<accession>A0AB37GGT4</accession>
<protein>
    <recommendedName>
        <fullName evidence="1">PD(D/E)XK endonuclease domain-containing protein</fullName>
    </recommendedName>
</protein>
<reference evidence="2 3" key="1">
    <citation type="submission" date="2020-12" db="EMBL/GenBank/DDBJ databases">
        <title>FDA dAtabase for Regulatory Grade micrObial Sequences (FDA-ARGOS): Supporting development and validation of Infectious Disease Dx tests.</title>
        <authorList>
            <person name="Nelson B."/>
            <person name="Plummer A."/>
            <person name="Tallon L."/>
            <person name="Sadzewicz L."/>
            <person name="Zhao X."/>
            <person name="Boylan J."/>
            <person name="Ott S."/>
            <person name="Bowen H."/>
            <person name="Vavikolanu K."/>
            <person name="Mehta A."/>
            <person name="Aluvathingal J."/>
            <person name="Nadendla S."/>
            <person name="Myers T."/>
            <person name="Yan Y."/>
            <person name="Sichtig H."/>
        </authorList>
    </citation>
    <scope>NUCLEOTIDE SEQUENCE [LARGE SCALE GENOMIC DNA]</scope>
    <source>
        <strain evidence="2 3">FDAARGOS_923</strain>
    </source>
</reference>
<name>A0AB37GGT4_BACLI</name>
<dbReference type="RefSeq" id="WP_126043054.1">
    <property type="nucleotide sequence ID" value="NZ_CP025226.1"/>
</dbReference>
<dbReference type="EMBL" id="CP065647">
    <property type="protein sequence ID" value="QPR71927.1"/>
    <property type="molecule type" value="Genomic_DNA"/>
</dbReference>
<proteinExistence type="predicted"/>
<sequence>MIVVSDLILKGYEPYLPTMGNTECDVLVEKDGKAYRVQVKSARSEDGEKVKFDITRPSASSKHYSKDDFDILALHDFYSGKTAYLVWRDLPHKRSITLRYSNTVGSNAFVDANGRLFFDDYLEFPEIITKEIAG</sequence>
<dbReference type="Pfam" id="PF11645">
    <property type="entry name" value="PDDEXK_5"/>
    <property type="match status" value="1"/>
</dbReference>